<keyword evidence="1" id="KW-0175">Coiled coil</keyword>
<keyword evidence="3" id="KW-0472">Membrane</keyword>
<dbReference type="Proteomes" id="UP000694872">
    <property type="component" value="Unplaced"/>
</dbReference>
<evidence type="ECO:0000256" key="3">
    <source>
        <dbReference type="SAM" id="Phobius"/>
    </source>
</evidence>
<feature type="region of interest" description="Disordered" evidence="2">
    <location>
        <begin position="547"/>
        <end position="572"/>
    </location>
</feature>
<dbReference type="PANTHER" id="PTHR16306">
    <property type="entry name" value="TRANSLIN-ASSOCIATED FACTOR X-INTERACTING PROTEIN 1"/>
    <property type="match status" value="1"/>
</dbReference>
<evidence type="ECO:0000313" key="4">
    <source>
        <dbReference type="RefSeq" id="XP_013162923.1"/>
    </source>
</evidence>
<dbReference type="GO" id="GO:0005737">
    <property type="term" value="C:cytoplasm"/>
    <property type="evidence" value="ECO:0007669"/>
    <property type="project" value="TreeGrafter"/>
</dbReference>
<reference evidence="4" key="1">
    <citation type="submission" date="2025-08" db="UniProtKB">
        <authorList>
            <consortium name="RefSeq"/>
        </authorList>
    </citation>
    <scope>IDENTIFICATION</scope>
</reference>
<sequence length="581" mass="67690">MISMYNKIIFSVGTNVALGQLVLNYICYILQIIFGISLTKKEKADEVKMLSNENAQLKNFNFKLNSDMMSLKKRIFELQQEKFSEYVRLMRERDGRYSLYHQKLQLEERVKQLTDSAAGGRHEDPLLLRVALDRCREQLAAAQRELARLADECADTVPRRDYDALEARERHLRKELRQTGKEYRALETCYNRTQAQKNSLQEELEEVKERCRELERAGTPRPHWELCADFIGGGRERWRQLTRGLSSRDVLVVLLRELGPAADTDHLEYFDGLGTDPAVPPYLRYSGRVRNLRLSRRELSVVISDVWRSKAQRARHTPLQDYLAHYFEERYQQAAVRAEWAYNVCAAAEQALDEPQVRVFWGVLRGRLSEDLYWAHRDQCQTLKTALYRRSGDGESITLEEFEKVAKVTFPLKSEVDIKNLSNVVRKQLKMKINQNLINLDKLFFEQNEEGFDRLEFARELFRQRQQAQEKYVRELAAELAGEGAAHMVGVDSLKRAFALLDPAIDHVRMERNIRWAFSDQTSALDNLAPRPLRAVLARLAAGHIERVGPRARARPRPRPRPRHKAGPAQRRTFYKYSSRL</sequence>
<gene>
    <name evidence="4" type="primary">LOC106114318</name>
</gene>
<proteinExistence type="predicted"/>
<protein>
    <submittedName>
        <fullName evidence="4">Translin-associated factor X-interacting protein 1-like isoform X1</fullName>
    </submittedName>
</protein>
<dbReference type="PANTHER" id="PTHR16306:SF0">
    <property type="entry name" value="TRANSLIN-ASSOCIATED FACTOR X-INTERACTING PROTEIN 1"/>
    <property type="match status" value="1"/>
</dbReference>
<feature type="coiled-coil region" evidence="1">
    <location>
        <begin position="132"/>
        <end position="217"/>
    </location>
</feature>
<name>A0AAJ6Z107_PAPXU</name>
<keyword evidence="3" id="KW-0812">Transmembrane</keyword>
<feature type="compositionally biased region" description="Basic residues" evidence="2">
    <location>
        <begin position="550"/>
        <end position="566"/>
    </location>
</feature>
<dbReference type="AlphaFoldDB" id="A0AAJ6Z107"/>
<organism evidence="4">
    <name type="scientific">Papilio xuthus</name>
    <name type="common">Asian swallowtail butterfly</name>
    <dbReference type="NCBI Taxonomy" id="66420"/>
    <lineage>
        <taxon>Eukaryota</taxon>
        <taxon>Metazoa</taxon>
        <taxon>Ecdysozoa</taxon>
        <taxon>Arthropoda</taxon>
        <taxon>Hexapoda</taxon>
        <taxon>Insecta</taxon>
        <taxon>Pterygota</taxon>
        <taxon>Neoptera</taxon>
        <taxon>Endopterygota</taxon>
        <taxon>Lepidoptera</taxon>
        <taxon>Glossata</taxon>
        <taxon>Ditrysia</taxon>
        <taxon>Papilionoidea</taxon>
        <taxon>Papilionidae</taxon>
        <taxon>Papilioninae</taxon>
        <taxon>Papilio</taxon>
    </lineage>
</organism>
<evidence type="ECO:0000256" key="1">
    <source>
        <dbReference type="SAM" id="Coils"/>
    </source>
</evidence>
<dbReference type="GeneID" id="106114318"/>
<dbReference type="KEGG" id="pxu:106114318"/>
<feature type="transmembrane region" description="Helical" evidence="3">
    <location>
        <begin position="12"/>
        <end position="34"/>
    </location>
</feature>
<accession>A0AAJ6Z107</accession>
<evidence type="ECO:0000256" key="2">
    <source>
        <dbReference type="SAM" id="MobiDB-lite"/>
    </source>
</evidence>
<keyword evidence="3" id="KW-1133">Transmembrane helix</keyword>
<dbReference type="RefSeq" id="XP_013162923.1">
    <property type="nucleotide sequence ID" value="XM_013307469.1"/>
</dbReference>